<sequence>MTNYSRGDVVLVSFVFADETGTKQRPAVIISSDIYHQQRQEAIISAITSRVDRILVGDHAIN</sequence>
<dbReference type="SUPFAM" id="SSF50118">
    <property type="entry name" value="Cell growth inhibitor/plasmid maintenance toxic component"/>
    <property type="match status" value="1"/>
</dbReference>
<dbReference type="GO" id="GO:0003677">
    <property type="term" value="F:DNA binding"/>
    <property type="evidence" value="ECO:0007669"/>
    <property type="project" value="InterPro"/>
</dbReference>
<dbReference type="AlphaFoldDB" id="X1HUN7"/>
<dbReference type="EMBL" id="BARU01032620">
    <property type="protein sequence ID" value="GAH73182.1"/>
    <property type="molecule type" value="Genomic_DNA"/>
</dbReference>
<gene>
    <name evidence="1" type="ORF">S03H2_51421</name>
</gene>
<feature type="non-terminal residue" evidence="1">
    <location>
        <position position="62"/>
    </location>
</feature>
<comment type="caution">
    <text evidence="1">The sequence shown here is derived from an EMBL/GenBank/DDBJ whole genome shotgun (WGS) entry which is preliminary data.</text>
</comment>
<reference evidence="1" key="1">
    <citation type="journal article" date="2014" name="Front. Microbiol.">
        <title>High frequency of phylogenetically diverse reductive dehalogenase-homologous genes in deep subseafloor sedimentary metagenomes.</title>
        <authorList>
            <person name="Kawai M."/>
            <person name="Futagami T."/>
            <person name="Toyoda A."/>
            <person name="Takaki Y."/>
            <person name="Nishi S."/>
            <person name="Hori S."/>
            <person name="Arai W."/>
            <person name="Tsubouchi T."/>
            <person name="Morono Y."/>
            <person name="Uchiyama I."/>
            <person name="Ito T."/>
            <person name="Fujiyama A."/>
            <person name="Inagaki F."/>
            <person name="Takami H."/>
        </authorList>
    </citation>
    <scope>NUCLEOTIDE SEQUENCE</scope>
    <source>
        <strain evidence="1">Expedition CK06-06</strain>
    </source>
</reference>
<dbReference type="InterPro" id="IPR003477">
    <property type="entry name" value="PemK-like"/>
</dbReference>
<protein>
    <recommendedName>
        <fullName evidence="2">Type II toxin-antitoxin system PemK/MazF family toxin</fullName>
    </recommendedName>
</protein>
<proteinExistence type="predicted"/>
<name>X1HUN7_9ZZZZ</name>
<organism evidence="1">
    <name type="scientific">marine sediment metagenome</name>
    <dbReference type="NCBI Taxonomy" id="412755"/>
    <lineage>
        <taxon>unclassified sequences</taxon>
        <taxon>metagenomes</taxon>
        <taxon>ecological metagenomes</taxon>
    </lineage>
</organism>
<dbReference type="Pfam" id="PF02452">
    <property type="entry name" value="PemK_toxin"/>
    <property type="match status" value="1"/>
</dbReference>
<accession>X1HUN7</accession>
<evidence type="ECO:0008006" key="2">
    <source>
        <dbReference type="Google" id="ProtNLM"/>
    </source>
</evidence>
<dbReference type="InterPro" id="IPR011067">
    <property type="entry name" value="Plasmid_toxin/cell-grow_inhib"/>
</dbReference>
<evidence type="ECO:0000313" key="1">
    <source>
        <dbReference type="EMBL" id="GAH73182.1"/>
    </source>
</evidence>
<dbReference type="Gene3D" id="2.30.30.110">
    <property type="match status" value="1"/>
</dbReference>